<dbReference type="Proteomes" id="UP000749293">
    <property type="component" value="Unassembled WGS sequence"/>
</dbReference>
<dbReference type="RefSeq" id="XP_035322102.1">
    <property type="nucleotide sequence ID" value="XM_035468121.1"/>
</dbReference>
<organism evidence="2 3">
    <name type="scientific">Geosmithia morbida</name>
    <dbReference type="NCBI Taxonomy" id="1094350"/>
    <lineage>
        <taxon>Eukaryota</taxon>
        <taxon>Fungi</taxon>
        <taxon>Dikarya</taxon>
        <taxon>Ascomycota</taxon>
        <taxon>Pezizomycotina</taxon>
        <taxon>Sordariomycetes</taxon>
        <taxon>Hypocreomycetidae</taxon>
        <taxon>Hypocreales</taxon>
        <taxon>Bionectriaceae</taxon>
        <taxon>Geosmithia</taxon>
    </lineage>
</organism>
<feature type="compositionally biased region" description="Basic and acidic residues" evidence="1">
    <location>
        <begin position="166"/>
        <end position="176"/>
    </location>
</feature>
<evidence type="ECO:0000313" key="2">
    <source>
        <dbReference type="EMBL" id="KAF4123450.1"/>
    </source>
</evidence>
<keyword evidence="3" id="KW-1185">Reference proteome</keyword>
<proteinExistence type="predicted"/>
<dbReference type="AlphaFoldDB" id="A0A9P4YV86"/>
<name>A0A9P4YV86_9HYPO</name>
<dbReference type="GeneID" id="55972376"/>
<gene>
    <name evidence="2" type="ORF">GMORB2_6151</name>
</gene>
<accession>A0A9P4YV86</accession>
<protein>
    <submittedName>
        <fullName evidence="2">Uncharacterized protein</fullName>
    </submittedName>
</protein>
<reference evidence="2" key="1">
    <citation type="submission" date="2020-03" db="EMBL/GenBank/DDBJ databases">
        <title>Site-based positive gene gene selection in Geosmithia morbida across the United States reveals a broad range of putative effectors and factors for local host and environmental adapation.</title>
        <authorList>
            <person name="Onufrak A."/>
            <person name="Murdoch R.W."/>
            <person name="Gazis R."/>
            <person name="Huff M."/>
            <person name="Staton M."/>
            <person name="Klingeman W."/>
            <person name="Hadziabdic D."/>
        </authorList>
    </citation>
    <scope>NUCLEOTIDE SEQUENCE</scope>
    <source>
        <strain evidence="2">1262</strain>
    </source>
</reference>
<evidence type="ECO:0000256" key="1">
    <source>
        <dbReference type="SAM" id="MobiDB-lite"/>
    </source>
</evidence>
<feature type="compositionally biased region" description="Low complexity" evidence="1">
    <location>
        <begin position="42"/>
        <end position="56"/>
    </location>
</feature>
<sequence length="182" mass="19777">MINRPCSPLHPPTSLLSSSQPQPPYLTQHHRPSPSGYTRETSSSSRCLASSSPSSSPRMNASRFSPWTPTCELDGCRMRWFDGPLSPPPLDRLGSLGSLGFQLRGLCSWAAPTSSELPAPSCVQVRGLTASVEAHVSSRLRMGTFPVRLQPDPTPPGDQMPGSDEDGWRLDMEGRRLSIHQG</sequence>
<feature type="region of interest" description="Disordered" evidence="1">
    <location>
        <begin position="145"/>
        <end position="182"/>
    </location>
</feature>
<comment type="caution">
    <text evidence="2">The sequence shown here is derived from an EMBL/GenBank/DDBJ whole genome shotgun (WGS) entry which is preliminary data.</text>
</comment>
<feature type="region of interest" description="Disordered" evidence="1">
    <location>
        <begin position="1"/>
        <end position="64"/>
    </location>
</feature>
<dbReference type="EMBL" id="JAANYQ010000006">
    <property type="protein sequence ID" value="KAF4123450.1"/>
    <property type="molecule type" value="Genomic_DNA"/>
</dbReference>
<evidence type="ECO:0000313" key="3">
    <source>
        <dbReference type="Proteomes" id="UP000749293"/>
    </source>
</evidence>